<feature type="domain" description="Outer membrane channel protein CpnT-like N-terminal" evidence="2">
    <location>
        <begin position="11"/>
        <end position="149"/>
    </location>
</feature>
<protein>
    <submittedName>
        <fullName evidence="3">PE-PGRS family protein</fullName>
    </submittedName>
</protein>
<comment type="caution">
    <text evidence="3">The sequence shown here is derived from an EMBL/GenBank/DDBJ whole genome shotgun (WGS) entry which is preliminary data.</text>
</comment>
<evidence type="ECO:0000256" key="1">
    <source>
        <dbReference type="SAM" id="MobiDB-lite"/>
    </source>
</evidence>
<evidence type="ECO:0000313" key="3">
    <source>
        <dbReference type="EMBL" id="MCM2579844.1"/>
    </source>
</evidence>
<dbReference type="Proteomes" id="UP001167160">
    <property type="component" value="Unassembled WGS sequence"/>
</dbReference>
<sequence length="361" mass="37316">MSLTLPGELVWVLDLLGYNWPEADEEKLHEVAQTWRDFATTISELEYRAVTASNEVVAANSGEAIEAFTETWNEFGGGSGGHLQDAQTAALAIAFAFDAAAVAVLAGKIAVIAQLVILACEIIAAQAAAPFTLGLSEVGALGATQATRVIVRRILDEMKQAVVEAVTKAMKHATMDTIKRLLKKAVAKETLQAVADYGRKQAWDYAKQTATDMVVEGGKDAGTAAAQSLGQQGVEAYFGARDGVDVGEAVGAGKDAFTGKVKETYEAQVDAAQGLADPKTYVDAATGHAQSRAEGYAQPHVDRLTAWASGGNSAPADGSTDGGAASDAVASTDEPPASADPGEASRTPVPASADDVRSTFG</sequence>
<dbReference type="RefSeq" id="WP_251418150.1">
    <property type="nucleotide sequence ID" value="NZ_JAMQGM010000047.1"/>
</dbReference>
<dbReference type="InterPro" id="IPR057746">
    <property type="entry name" value="CpnT-like_N"/>
</dbReference>
<accession>A0ABT0XDJ4</accession>
<reference evidence="3" key="1">
    <citation type="journal article" date="2023" name="Int. J. Syst. Evol. Microbiol.">
        <title>Streptomyces meridianus sp. nov. isolated from brackish water of the Tagus estuary in Alcochete, Portugal.</title>
        <authorList>
            <person name="Santos J.D.N."/>
            <person name="Klimek D."/>
            <person name="Calusinska M."/>
            <person name="Lobo Da Cunha A."/>
            <person name="Catita J."/>
            <person name="Goncalves H."/>
            <person name="Gonzalez I."/>
            <person name="Reyes F."/>
            <person name="Lage O.M."/>
        </authorList>
    </citation>
    <scope>NUCLEOTIDE SEQUENCE</scope>
    <source>
        <strain evidence="3">MTZ3.1</strain>
    </source>
</reference>
<feature type="region of interest" description="Disordered" evidence="1">
    <location>
        <begin position="307"/>
        <end position="361"/>
    </location>
</feature>
<dbReference type="Pfam" id="PF25547">
    <property type="entry name" value="WXG100_2"/>
    <property type="match status" value="1"/>
</dbReference>
<proteinExistence type="predicted"/>
<gene>
    <name evidence="3" type="ORF">M1E25_21265</name>
</gene>
<evidence type="ECO:0000313" key="4">
    <source>
        <dbReference type="Proteomes" id="UP001167160"/>
    </source>
</evidence>
<dbReference type="EMBL" id="JAMQGM010000047">
    <property type="protein sequence ID" value="MCM2579844.1"/>
    <property type="molecule type" value="Genomic_DNA"/>
</dbReference>
<name>A0ABT0XDJ4_9ACTN</name>
<evidence type="ECO:0000259" key="2">
    <source>
        <dbReference type="Pfam" id="PF25547"/>
    </source>
</evidence>
<organism evidence="3 4">
    <name type="scientific">Streptomyces meridianus</name>
    <dbReference type="NCBI Taxonomy" id="2938945"/>
    <lineage>
        <taxon>Bacteria</taxon>
        <taxon>Bacillati</taxon>
        <taxon>Actinomycetota</taxon>
        <taxon>Actinomycetes</taxon>
        <taxon>Kitasatosporales</taxon>
        <taxon>Streptomycetaceae</taxon>
        <taxon>Streptomyces</taxon>
    </lineage>
</organism>
<keyword evidence="4" id="KW-1185">Reference proteome</keyword>